<dbReference type="PANTHER" id="PTHR33744">
    <property type="entry name" value="CARBOHYDRATE DIACID REGULATOR"/>
    <property type="match status" value="1"/>
</dbReference>
<name>A0A1W2FWR5_KIBAR</name>
<dbReference type="InterPro" id="IPR042070">
    <property type="entry name" value="PucR_C-HTH_sf"/>
</dbReference>
<sequence length="514" mass="55285">MHPTSADLVDTLGRAVLRMVVDNGQPIRNVAIYDPAEPPIATQGTLLLAPGVAPAEQPALLRGHSAVVFRASVPVSETLLRTSAEHQVAVLELAAGVEWTRIADDARAVIAAWSTDPSTADGPPAGDLFSTLDAAAALLDAPVILEDTRLAVLAWSDRQDEADEERVTSILDRQAPGWLVDTLEARGVFARLAASDEPAFVEPASAQAKPRMATAVRAGGDLLGYLWATSAEPFDAQRCNDFARIAKAVARLLRTEPVARRADLVAALLHGRDTRRAAAILGIAAPSLTVLAARSTGPGDEFRTDRRRILDPLTLHLSISHAQAVTTFLEGTAYALLPWPTPADALTGTKRLAEDFLRRVGHGHEFVVAVGLANSLDEVSTAKEEADLVLRVLLENPKTPTVAAFADVQSAYILSELARVLRHAGRQLDGPVDQLAAHDLEQHTDLLPTLSAYLDFFGDVKRAADRLHVHPNTFRNRLNRIQELTGFHATDPDARFLAELQLRLRASSQSNDAG</sequence>
<keyword evidence="3" id="KW-1185">Reference proteome</keyword>
<gene>
    <name evidence="2" type="ORF">SAMN05661093_09938</name>
</gene>
<organism evidence="2 3">
    <name type="scientific">Kibdelosporangium aridum</name>
    <dbReference type="NCBI Taxonomy" id="2030"/>
    <lineage>
        <taxon>Bacteria</taxon>
        <taxon>Bacillati</taxon>
        <taxon>Actinomycetota</taxon>
        <taxon>Actinomycetes</taxon>
        <taxon>Pseudonocardiales</taxon>
        <taxon>Pseudonocardiaceae</taxon>
        <taxon>Kibdelosporangium</taxon>
    </lineage>
</organism>
<dbReference type="OrthoDB" id="3190266at2"/>
<accession>A0A1W2FWR5</accession>
<dbReference type="AlphaFoldDB" id="A0A1W2FWR5"/>
<dbReference type="Proteomes" id="UP000192674">
    <property type="component" value="Unassembled WGS sequence"/>
</dbReference>
<dbReference type="EMBL" id="FWXV01000014">
    <property type="protein sequence ID" value="SMD26355.1"/>
    <property type="molecule type" value="Genomic_DNA"/>
</dbReference>
<protein>
    <submittedName>
        <fullName evidence="2">DNA-binding transcriptional regulator, PucR family</fullName>
    </submittedName>
</protein>
<evidence type="ECO:0000313" key="2">
    <source>
        <dbReference type="EMBL" id="SMD26355.1"/>
    </source>
</evidence>
<proteinExistence type="predicted"/>
<dbReference type="Pfam" id="PF13556">
    <property type="entry name" value="HTH_30"/>
    <property type="match status" value="1"/>
</dbReference>
<dbReference type="PANTHER" id="PTHR33744:SF17">
    <property type="entry name" value="CONSERVED PROTEIN"/>
    <property type="match status" value="1"/>
</dbReference>
<evidence type="ECO:0000313" key="3">
    <source>
        <dbReference type="Proteomes" id="UP000192674"/>
    </source>
</evidence>
<dbReference type="GO" id="GO:0003677">
    <property type="term" value="F:DNA binding"/>
    <property type="evidence" value="ECO:0007669"/>
    <property type="project" value="UniProtKB-KW"/>
</dbReference>
<dbReference type="InterPro" id="IPR051448">
    <property type="entry name" value="CdaR-like_regulators"/>
</dbReference>
<feature type="domain" description="PucR C-terminal helix-turn-helix" evidence="1">
    <location>
        <begin position="446"/>
        <end position="504"/>
    </location>
</feature>
<keyword evidence="2" id="KW-0238">DNA-binding</keyword>
<reference evidence="2 3" key="1">
    <citation type="submission" date="2017-04" db="EMBL/GenBank/DDBJ databases">
        <authorList>
            <person name="Afonso C.L."/>
            <person name="Miller P.J."/>
            <person name="Scott M.A."/>
            <person name="Spackman E."/>
            <person name="Goraichik I."/>
            <person name="Dimitrov K.M."/>
            <person name="Suarez D.L."/>
            <person name="Swayne D.E."/>
        </authorList>
    </citation>
    <scope>NUCLEOTIDE SEQUENCE [LARGE SCALE GENOMIC DNA]</scope>
    <source>
        <strain evidence="2 3">DSM 43828</strain>
    </source>
</reference>
<dbReference type="RefSeq" id="WP_084434110.1">
    <property type="nucleotide sequence ID" value="NZ_FWXV01000014.1"/>
</dbReference>
<dbReference type="Gene3D" id="1.10.10.2840">
    <property type="entry name" value="PucR C-terminal helix-turn-helix domain"/>
    <property type="match status" value="1"/>
</dbReference>
<evidence type="ECO:0000259" key="1">
    <source>
        <dbReference type="Pfam" id="PF13556"/>
    </source>
</evidence>
<dbReference type="InterPro" id="IPR025736">
    <property type="entry name" value="PucR_C-HTH_dom"/>
</dbReference>